<keyword evidence="2" id="KW-1185">Reference proteome</keyword>
<evidence type="ECO:0000313" key="1">
    <source>
        <dbReference type="EMBL" id="KAI4468079.1"/>
    </source>
</evidence>
<accession>A0ACB9TN63</accession>
<dbReference type="EMBL" id="CM043016">
    <property type="protein sequence ID" value="KAI4468079.1"/>
    <property type="molecule type" value="Genomic_DNA"/>
</dbReference>
<name>A0ACB9TN63_HOLOL</name>
<comment type="caution">
    <text evidence="1">The sequence shown here is derived from an EMBL/GenBank/DDBJ whole genome shotgun (WGS) entry which is preliminary data.</text>
</comment>
<gene>
    <name evidence="1" type="ORF">MML48_2g00013046</name>
</gene>
<organism evidence="1 2">
    <name type="scientific">Holotrichia oblita</name>
    <name type="common">Chafer beetle</name>
    <dbReference type="NCBI Taxonomy" id="644536"/>
    <lineage>
        <taxon>Eukaryota</taxon>
        <taxon>Metazoa</taxon>
        <taxon>Ecdysozoa</taxon>
        <taxon>Arthropoda</taxon>
        <taxon>Hexapoda</taxon>
        <taxon>Insecta</taxon>
        <taxon>Pterygota</taxon>
        <taxon>Neoptera</taxon>
        <taxon>Endopterygota</taxon>
        <taxon>Coleoptera</taxon>
        <taxon>Polyphaga</taxon>
        <taxon>Scarabaeiformia</taxon>
        <taxon>Scarabaeidae</taxon>
        <taxon>Melolonthinae</taxon>
        <taxon>Holotrichia</taxon>
    </lineage>
</organism>
<protein>
    <submittedName>
        <fullName evidence="1">Uncharacterized protein</fullName>
    </submittedName>
</protein>
<proteinExistence type="predicted"/>
<dbReference type="Proteomes" id="UP001056778">
    <property type="component" value="Chromosome 2"/>
</dbReference>
<sequence>MPSENEFVAIQTNFYATASFPRVIGTIDCTHIKIQSPGGIDAEIFRNRKSYFSINVQAIANADMIFTDIVARWPGSVHDSTIFNNTAIKTRFEEGEFTNNFLLGDSGYPLRNYLLTPLANPVARAEQLYNESHIRTRNCIERVFGLWKRRFPVLAYGLRLKLDTILTVIIATAVLHNIAREMHEDLPEPPEDLNVDELNYLIATGNINDCQERLSENILSGFRATGISPFNPQVVMDKIKPRTFALNEPGTVRALEESFTQIITEKTTLTEKAISTRRKKIDVPAGQSVTVTDLLEQERSTTRLATTSETVDEEDVDIISAGSSPQESFDDAKTIDDPMTDFKYQISKPCDIKKGCFVICSFIYDKGTKKEIEKCFVAKILEIKKSLIVISCTRQYKGKKNVFVFPDILDMQTVKFFQLKYTVVDLKSLLFV</sequence>
<evidence type="ECO:0000313" key="2">
    <source>
        <dbReference type="Proteomes" id="UP001056778"/>
    </source>
</evidence>
<reference evidence="1" key="1">
    <citation type="submission" date="2022-04" db="EMBL/GenBank/DDBJ databases">
        <title>Chromosome-scale genome assembly of Holotrichia oblita Faldermann.</title>
        <authorList>
            <person name="Rongchong L."/>
        </authorList>
    </citation>
    <scope>NUCLEOTIDE SEQUENCE</scope>
    <source>
        <strain evidence="1">81SQS9</strain>
    </source>
</reference>